<evidence type="ECO:0000259" key="2">
    <source>
        <dbReference type="Pfam" id="PF02342"/>
    </source>
</evidence>
<dbReference type="Proteomes" id="UP001165283">
    <property type="component" value="Unassembled WGS sequence"/>
</dbReference>
<evidence type="ECO:0000259" key="1">
    <source>
        <dbReference type="Pfam" id="PF00188"/>
    </source>
</evidence>
<dbReference type="InterPro" id="IPR035940">
    <property type="entry name" value="CAP_sf"/>
</dbReference>
<gene>
    <name evidence="3" type="ORF">KDL28_29160</name>
</gene>
<name>A0ABT1A7Y9_9PSEU</name>
<dbReference type="CDD" id="cd06974">
    <property type="entry name" value="TerD_like"/>
    <property type="match status" value="1"/>
</dbReference>
<sequence>MVTELVAGANLALPGARAGFAVPGPFDLSALVLGADGRVAGDGDMVFYNQPSAPGVGLRGAAIDVATDRLRPGAERVVVLASPEAAGLAFGSLPAPELTATGPDGRPFARFRAGGLRTETAAQLVEVYRRAGRWRLRAIGQGYADGLGGLVRDFGVDVAEEPPPPAPAPGGGPLAEVVAATNVERARHGLPALTVDARLGAAAQDHSDDMVRRAFFSHDNPDGAQVWDRALARGYRYRKVAENIAAGQRSAADVVAGWMDSPGHRANILDRELTQIGVGHALGGGYGTTWTQVFGTPL</sequence>
<feature type="domain" description="SCP" evidence="1">
    <location>
        <begin position="179"/>
        <end position="294"/>
    </location>
</feature>
<evidence type="ECO:0000313" key="3">
    <source>
        <dbReference type="EMBL" id="MCO1659147.1"/>
    </source>
</evidence>
<dbReference type="Gene3D" id="3.40.33.10">
    <property type="entry name" value="CAP"/>
    <property type="match status" value="1"/>
</dbReference>
<accession>A0ABT1A7Y9</accession>
<dbReference type="Pfam" id="PF00188">
    <property type="entry name" value="CAP"/>
    <property type="match status" value="1"/>
</dbReference>
<dbReference type="Pfam" id="PF02342">
    <property type="entry name" value="TerD"/>
    <property type="match status" value="1"/>
</dbReference>
<evidence type="ECO:0000313" key="4">
    <source>
        <dbReference type="Proteomes" id="UP001165283"/>
    </source>
</evidence>
<dbReference type="PANTHER" id="PTHR31157:SF1">
    <property type="entry name" value="SCP DOMAIN-CONTAINING PROTEIN"/>
    <property type="match status" value="1"/>
</dbReference>
<comment type="caution">
    <text evidence="3">The sequence shown here is derived from an EMBL/GenBank/DDBJ whole genome shotgun (WGS) entry which is preliminary data.</text>
</comment>
<dbReference type="RefSeq" id="WP_252443819.1">
    <property type="nucleotide sequence ID" value="NZ_JAGSOV010000062.1"/>
</dbReference>
<dbReference type="PANTHER" id="PTHR31157">
    <property type="entry name" value="SCP DOMAIN-CONTAINING PROTEIN"/>
    <property type="match status" value="1"/>
</dbReference>
<dbReference type="EMBL" id="JAGSOV010000062">
    <property type="protein sequence ID" value="MCO1659147.1"/>
    <property type="molecule type" value="Genomic_DNA"/>
</dbReference>
<feature type="domain" description="TerD" evidence="2">
    <location>
        <begin position="26"/>
        <end position="154"/>
    </location>
</feature>
<reference evidence="3" key="1">
    <citation type="submission" date="2021-04" db="EMBL/GenBank/DDBJ databases">
        <title>Pseudonocardia sp. nov., isolated from sandy soil of mangrove forest.</title>
        <authorList>
            <person name="Zan Z."/>
            <person name="Huang R."/>
            <person name="Liu W."/>
        </authorList>
    </citation>
    <scope>NUCLEOTIDE SEQUENCE</scope>
    <source>
        <strain evidence="3">S2-4</strain>
    </source>
</reference>
<proteinExistence type="predicted"/>
<dbReference type="InterPro" id="IPR014044">
    <property type="entry name" value="CAP_dom"/>
</dbReference>
<dbReference type="Gene3D" id="2.60.60.30">
    <property type="entry name" value="sav2460 like domains"/>
    <property type="match status" value="1"/>
</dbReference>
<organism evidence="3 4">
    <name type="scientific">Pseudonocardia humida</name>
    <dbReference type="NCBI Taxonomy" id="2800819"/>
    <lineage>
        <taxon>Bacteria</taxon>
        <taxon>Bacillati</taxon>
        <taxon>Actinomycetota</taxon>
        <taxon>Actinomycetes</taxon>
        <taxon>Pseudonocardiales</taxon>
        <taxon>Pseudonocardiaceae</taxon>
        <taxon>Pseudonocardia</taxon>
    </lineage>
</organism>
<dbReference type="SUPFAM" id="SSF55797">
    <property type="entry name" value="PR-1-like"/>
    <property type="match status" value="1"/>
</dbReference>
<dbReference type="CDD" id="cd05379">
    <property type="entry name" value="CAP_bacterial"/>
    <property type="match status" value="1"/>
</dbReference>
<keyword evidence="4" id="KW-1185">Reference proteome</keyword>
<dbReference type="InterPro" id="IPR003325">
    <property type="entry name" value="TerD"/>
</dbReference>
<protein>
    <submittedName>
        <fullName evidence="3">TerD family protein</fullName>
    </submittedName>
</protein>